<gene>
    <name evidence="8" type="ORF">M436DRAFT_37903</name>
</gene>
<dbReference type="InterPro" id="IPR049326">
    <property type="entry name" value="Rhodopsin_dom_fungi"/>
</dbReference>
<evidence type="ECO:0000256" key="2">
    <source>
        <dbReference type="ARBA" id="ARBA00022692"/>
    </source>
</evidence>
<feature type="domain" description="Rhodopsin" evidence="7">
    <location>
        <begin position="29"/>
        <end position="263"/>
    </location>
</feature>
<proteinExistence type="inferred from homology"/>
<protein>
    <recommendedName>
        <fullName evidence="7">Rhodopsin domain-containing protein</fullName>
    </recommendedName>
</protein>
<name>A0A074WU24_9PEZI</name>
<accession>A0A074WU24</accession>
<dbReference type="STRING" id="1043004.A0A074WU24"/>
<comment type="subcellular location">
    <subcellularLocation>
        <location evidence="1">Membrane</location>
        <topology evidence="1">Multi-pass membrane protein</topology>
    </subcellularLocation>
</comment>
<dbReference type="EMBL" id="KL584703">
    <property type="protein sequence ID" value="KEQ76695.1"/>
    <property type="molecule type" value="Genomic_DNA"/>
</dbReference>
<feature type="transmembrane region" description="Helical" evidence="6">
    <location>
        <begin position="202"/>
        <end position="228"/>
    </location>
</feature>
<evidence type="ECO:0000256" key="1">
    <source>
        <dbReference type="ARBA" id="ARBA00004141"/>
    </source>
</evidence>
<dbReference type="GO" id="GO:0016020">
    <property type="term" value="C:membrane"/>
    <property type="evidence" value="ECO:0007669"/>
    <property type="project" value="UniProtKB-SubCell"/>
</dbReference>
<dbReference type="AlphaFoldDB" id="A0A074WU24"/>
<dbReference type="RefSeq" id="XP_013430718.1">
    <property type="nucleotide sequence ID" value="XM_013575264.1"/>
</dbReference>
<dbReference type="Pfam" id="PF20684">
    <property type="entry name" value="Fung_rhodopsin"/>
    <property type="match status" value="1"/>
</dbReference>
<comment type="similarity">
    <text evidence="5">Belongs to the SAT4 family.</text>
</comment>
<keyword evidence="4 6" id="KW-0472">Membrane</keyword>
<feature type="transmembrane region" description="Helical" evidence="6">
    <location>
        <begin position="123"/>
        <end position="152"/>
    </location>
</feature>
<evidence type="ECO:0000313" key="9">
    <source>
        <dbReference type="Proteomes" id="UP000027730"/>
    </source>
</evidence>
<dbReference type="HOGENOM" id="CLU_028200_0_4_1"/>
<sequence length="362" mass="40431">MALWSGRKETEQVVVVVVFLTLALIILSLRLYTRVIVTRNHGPEDWFIAAAFCFSITQATFVLLEVHYGQGQPQDTLSAENLLNLLKTLYKAIPVYLAGLTFTKLSILLQYMRLFQGKTVHRIIIGMLVFVAAYGTWSVAGSLLICYPVHYFWDRKGTARCMNHEAKWFSDATVSIITDLILLCIPMPFLKGLNLPYRQKVGLIAVFALGGLVCLVSIARLGPLYIIATTNDVSLHNGPAAFLSSMEVNVAIICASLPSLRAITLRTWSQRHLHHHQQPTSIRHGHSGWWRFGRQNDDIELEGGQRQDLNDSGSAITKSVTIEMSTKERRGSRKSSIWSLPFHGGIFDGGITTKAHIKSSIR</sequence>
<feature type="transmembrane region" description="Helical" evidence="6">
    <location>
        <begin position="172"/>
        <end position="190"/>
    </location>
</feature>
<keyword evidence="9" id="KW-1185">Reference proteome</keyword>
<organism evidence="8 9">
    <name type="scientific">Aureobasidium namibiae CBS 147.97</name>
    <dbReference type="NCBI Taxonomy" id="1043004"/>
    <lineage>
        <taxon>Eukaryota</taxon>
        <taxon>Fungi</taxon>
        <taxon>Dikarya</taxon>
        <taxon>Ascomycota</taxon>
        <taxon>Pezizomycotina</taxon>
        <taxon>Dothideomycetes</taxon>
        <taxon>Dothideomycetidae</taxon>
        <taxon>Dothideales</taxon>
        <taxon>Saccotheciaceae</taxon>
        <taxon>Aureobasidium</taxon>
    </lineage>
</organism>
<dbReference type="PANTHER" id="PTHR33048:SF47">
    <property type="entry name" value="INTEGRAL MEMBRANE PROTEIN-RELATED"/>
    <property type="match status" value="1"/>
</dbReference>
<dbReference type="OrthoDB" id="444631at2759"/>
<evidence type="ECO:0000256" key="3">
    <source>
        <dbReference type="ARBA" id="ARBA00022989"/>
    </source>
</evidence>
<feature type="transmembrane region" description="Helical" evidence="6">
    <location>
        <begin position="12"/>
        <end position="33"/>
    </location>
</feature>
<keyword evidence="2 6" id="KW-0812">Transmembrane</keyword>
<keyword evidence="3 6" id="KW-1133">Transmembrane helix</keyword>
<evidence type="ECO:0000256" key="5">
    <source>
        <dbReference type="ARBA" id="ARBA00038359"/>
    </source>
</evidence>
<dbReference type="Proteomes" id="UP000027730">
    <property type="component" value="Unassembled WGS sequence"/>
</dbReference>
<dbReference type="GeneID" id="25408922"/>
<evidence type="ECO:0000259" key="7">
    <source>
        <dbReference type="Pfam" id="PF20684"/>
    </source>
</evidence>
<feature type="transmembrane region" description="Helical" evidence="6">
    <location>
        <begin position="45"/>
        <end position="68"/>
    </location>
</feature>
<reference evidence="8 9" key="1">
    <citation type="journal article" date="2014" name="BMC Genomics">
        <title>Genome sequencing of four Aureobasidium pullulans varieties: biotechnological potential, stress tolerance, and description of new species.</title>
        <authorList>
            <person name="Gostin Ar C."/>
            <person name="Ohm R.A."/>
            <person name="Kogej T."/>
            <person name="Sonjak S."/>
            <person name="Turk M."/>
            <person name="Zajc J."/>
            <person name="Zalar P."/>
            <person name="Grube M."/>
            <person name="Sun H."/>
            <person name="Han J."/>
            <person name="Sharma A."/>
            <person name="Chiniquy J."/>
            <person name="Ngan C.Y."/>
            <person name="Lipzen A."/>
            <person name="Barry K."/>
            <person name="Grigoriev I.V."/>
            <person name="Gunde-Cimerman N."/>
        </authorList>
    </citation>
    <scope>NUCLEOTIDE SEQUENCE [LARGE SCALE GENOMIC DNA]</scope>
    <source>
        <strain evidence="8 9">CBS 147.97</strain>
    </source>
</reference>
<evidence type="ECO:0000256" key="4">
    <source>
        <dbReference type="ARBA" id="ARBA00023136"/>
    </source>
</evidence>
<evidence type="ECO:0000313" key="8">
    <source>
        <dbReference type="EMBL" id="KEQ76695.1"/>
    </source>
</evidence>
<feature type="transmembrane region" description="Helical" evidence="6">
    <location>
        <begin position="88"/>
        <end position="111"/>
    </location>
</feature>
<dbReference type="InterPro" id="IPR052337">
    <property type="entry name" value="SAT4-like"/>
</dbReference>
<evidence type="ECO:0000256" key="6">
    <source>
        <dbReference type="SAM" id="Phobius"/>
    </source>
</evidence>
<dbReference type="PANTHER" id="PTHR33048">
    <property type="entry name" value="PTH11-LIKE INTEGRAL MEMBRANE PROTEIN (AFU_ORTHOLOGUE AFUA_5G11245)"/>
    <property type="match status" value="1"/>
</dbReference>